<dbReference type="Ensembl" id="ENSOKIT00005035568.1">
    <property type="protein sequence ID" value="ENSOKIP00005033695.1"/>
    <property type="gene ID" value="ENSOKIG00005014432.1"/>
</dbReference>
<sequence length="48" mass="5451">CCSCCRCGFSSYQRLSALAGSKTHNKGELLDKWEAEIFANIQADYLYR</sequence>
<reference evidence="1" key="2">
    <citation type="submission" date="2025-09" db="UniProtKB">
        <authorList>
            <consortium name="Ensembl"/>
        </authorList>
    </citation>
    <scope>IDENTIFICATION</scope>
</reference>
<reference evidence="1" key="1">
    <citation type="submission" date="2025-08" db="UniProtKB">
        <authorList>
            <consortium name="Ensembl"/>
        </authorList>
    </citation>
    <scope>IDENTIFICATION</scope>
</reference>
<protein>
    <submittedName>
        <fullName evidence="1">Uncharacterized protein</fullName>
    </submittedName>
</protein>
<name>A0A8C7FUY8_ONCKI</name>
<evidence type="ECO:0000313" key="2">
    <source>
        <dbReference type="Proteomes" id="UP000694557"/>
    </source>
</evidence>
<keyword evidence="2" id="KW-1185">Reference proteome</keyword>
<proteinExistence type="predicted"/>
<dbReference type="AlphaFoldDB" id="A0A8C7FUY8"/>
<dbReference type="GeneTree" id="ENSGT00990000212416"/>
<accession>A0A8C7FUY8</accession>
<evidence type="ECO:0000313" key="1">
    <source>
        <dbReference type="Ensembl" id="ENSOKIP00005033695.1"/>
    </source>
</evidence>
<organism evidence="1 2">
    <name type="scientific">Oncorhynchus kisutch</name>
    <name type="common">Coho salmon</name>
    <name type="synonym">Salmo kisutch</name>
    <dbReference type="NCBI Taxonomy" id="8019"/>
    <lineage>
        <taxon>Eukaryota</taxon>
        <taxon>Metazoa</taxon>
        <taxon>Chordata</taxon>
        <taxon>Craniata</taxon>
        <taxon>Vertebrata</taxon>
        <taxon>Euteleostomi</taxon>
        <taxon>Actinopterygii</taxon>
        <taxon>Neopterygii</taxon>
        <taxon>Teleostei</taxon>
        <taxon>Protacanthopterygii</taxon>
        <taxon>Salmoniformes</taxon>
        <taxon>Salmonidae</taxon>
        <taxon>Salmoninae</taxon>
        <taxon>Oncorhynchus</taxon>
    </lineage>
</organism>
<dbReference type="Proteomes" id="UP000694557">
    <property type="component" value="Unassembled WGS sequence"/>
</dbReference>